<dbReference type="InterPro" id="IPR001494">
    <property type="entry name" value="Importin-beta_N"/>
</dbReference>
<proteinExistence type="inferred from homology"/>
<dbReference type="EMBL" id="MCFD01000013">
    <property type="protein sequence ID" value="ORX67162.1"/>
    <property type="molecule type" value="Genomic_DNA"/>
</dbReference>
<evidence type="ECO:0000313" key="9">
    <source>
        <dbReference type="Proteomes" id="UP000193922"/>
    </source>
</evidence>
<dbReference type="RefSeq" id="XP_040741084.1">
    <property type="nucleotide sequence ID" value="XM_040888355.1"/>
</dbReference>
<keyword evidence="6" id="KW-0539">Nucleus</keyword>
<gene>
    <name evidence="8" type="ORF">DL89DRAFT_269587</name>
</gene>
<keyword evidence="3" id="KW-0813">Transport</keyword>
<dbReference type="InterPro" id="IPR011989">
    <property type="entry name" value="ARM-like"/>
</dbReference>
<dbReference type="PROSITE" id="PS50166">
    <property type="entry name" value="IMPORTIN_B_NT"/>
    <property type="match status" value="1"/>
</dbReference>
<dbReference type="Gene3D" id="1.25.10.10">
    <property type="entry name" value="Leucine-rich Repeat Variant"/>
    <property type="match status" value="2"/>
</dbReference>
<evidence type="ECO:0000256" key="4">
    <source>
        <dbReference type="ARBA" id="ARBA00022737"/>
    </source>
</evidence>
<dbReference type="PANTHER" id="PTHR12363">
    <property type="entry name" value="TRANSPORTIN 3 AND IMPORTIN 13"/>
    <property type="match status" value="1"/>
</dbReference>
<feature type="domain" description="Importin N-terminal" evidence="7">
    <location>
        <begin position="42"/>
        <end position="78"/>
    </location>
</feature>
<dbReference type="AlphaFoldDB" id="A0A1Y1W101"/>
<name>A0A1Y1W101_9FUNG</name>
<evidence type="ECO:0000256" key="6">
    <source>
        <dbReference type="ARBA" id="ARBA00023242"/>
    </source>
</evidence>
<accession>A0A1Y1W101</accession>
<dbReference type="InterPro" id="IPR013598">
    <property type="entry name" value="Exportin-1/Importin-b-like"/>
</dbReference>
<comment type="caution">
    <text evidence="8">The sequence shown here is derived from an EMBL/GenBank/DDBJ whole genome shotgun (WGS) entry which is preliminary data.</text>
</comment>
<organism evidence="8 9">
    <name type="scientific">Linderina pennispora</name>
    <dbReference type="NCBI Taxonomy" id="61395"/>
    <lineage>
        <taxon>Eukaryota</taxon>
        <taxon>Fungi</taxon>
        <taxon>Fungi incertae sedis</taxon>
        <taxon>Zoopagomycota</taxon>
        <taxon>Kickxellomycotina</taxon>
        <taxon>Kickxellomycetes</taxon>
        <taxon>Kickxellales</taxon>
        <taxon>Kickxellaceae</taxon>
        <taxon>Linderina</taxon>
    </lineage>
</organism>
<dbReference type="InterPro" id="IPR051345">
    <property type="entry name" value="Importin_beta-like_NTR"/>
</dbReference>
<evidence type="ECO:0000256" key="5">
    <source>
        <dbReference type="ARBA" id="ARBA00022927"/>
    </source>
</evidence>
<dbReference type="GO" id="GO:0006606">
    <property type="term" value="P:protein import into nucleus"/>
    <property type="evidence" value="ECO:0007669"/>
    <property type="project" value="TreeGrafter"/>
</dbReference>
<dbReference type="SUPFAM" id="SSF48371">
    <property type="entry name" value="ARM repeat"/>
    <property type="match status" value="1"/>
</dbReference>
<dbReference type="Pfam" id="PF08389">
    <property type="entry name" value="Xpo1"/>
    <property type="match status" value="1"/>
</dbReference>
<evidence type="ECO:0000256" key="2">
    <source>
        <dbReference type="ARBA" id="ARBA00007991"/>
    </source>
</evidence>
<dbReference type="OrthoDB" id="2016913at2759"/>
<dbReference type="Proteomes" id="UP000193922">
    <property type="component" value="Unassembled WGS sequence"/>
</dbReference>
<sequence>MSIDGINLQQLAQGLSVPTEQALAILPQVQRRPEAMGSVNCRFFGAHTLQNKIAKDWDSLDEERQDALQHELLRLVIKHCVGPLPVLNKVNQALVVYALQVIPDRWENFLTTVVDELLRMAHETGIDSVHVGYAVVDILQLFPEELLNISFASNRIARLNQDISQSLPMVFGILTNIARGVTDPEISTAADTPEYVRQLGHDPTWRTRAWKAILKWLQYGIKEEKLFIPLVDMTIKQLCVLAAQQLGSTTLPAESQVTDDEVEAAILTLDDMLSNDTMARRFGKTISTLVLEQYTQPWLIGAISRCVSEDDDHAALQWCLPLISYGEVYMEFLVNNITNSAVSRHIETYLQIMLDLTRFPGYHGFDEDISGSSLEIWYLLQEALAEYEPETGDAEADKAKLEQTRQSVRSVFLQVFKALITKATYPPTSTWLDGDKEDKGRFLSYQREVGETLATTYYVLRDEMLAILVDEALTALSTFSLENWQPLGAILFALKSIGENVPDTENVHLPRLFAAETLSQRFLPLLQSSLDADTRTAQWGLISIKSGLLSLIRAYGEWWKSHPELLPIVVPCVTSSLNQHSLVSKAVEAFRSICDSCRDQLAGASDSMIQLAREVLLAGTTVPPREQKRIFESTAVEPLISLVIERLHSDVALLESVPRGTSFTDLEPYWTPLLNHLNLVDSLARGLEFADDIEERALMGDPEEVDILVQAAHCYEGSAGLREFRRSLLVLMNHVVVSEVWRVGHQDVDIKLMPDVLLECLLSIVNSISRRGPHAFELPFGQVTSLIGEAWSGLVVMQNTGSTVYAQRWIEQCPMFLQSISQLIKVFTGKVNPWQPTRPGAEETDRIFGAILTRVLDDTILGIAREADDVVTAVDQLPNVNEAVFDLCTQSLQTRPNLFVHISPPALARICELSAQALSIPNRLALKPTAYFLTALTRLSNESQSEGPVKQLFHMLWRQYGQTWLQTAIGGIGGTHPRSLLANLSELLFAMVKNNPTMTRTWMSELLARQGFPSAHVNDKEKQLFLQQAVSTRSYNRFKAVVTEFSIRCRNLQGTAYAT</sequence>
<keyword evidence="4" id="KW-0677">Repeat</keyword>
<evidence type="ECO:0000256" key="1">
    <source>
        <dbReference type="ARBA" id="ARBA00004123"/>
    </source>
</evidence>
<dbReference type="GO" id="GO:0005634">
    <property type="term" value="C:nucleus"/>
    <property type="evidence" value="ECO:0007669"/>
    <property type="project" value="UniProtKB-SubCell"/>
</dbReference>
<dbReference type="PANTHER" id="PTHR12363:SF33">
    <property type="entry name" value="IMPORTIN-13"/>
    <property type="match status" value="1"/>
</dbReference>
<dbReference type="Pfam" id="PF18806">
    <property type="entry name" value="Importin_rep_3"/>
    <property type="match status" value="1"/>
</dbReference>
<dbReference type="GeneID" id="63805003"/>
<dbReference type="GO" id="GO:0005737">
    <property type="term" value="C:cytoplasm"/>
    <property type="evidence" value="ECO:0007669"/>
    <property type="project" value="TreeGrafter"/>
</dbReference>
<keyword evidence="9" id="KW-1185">Reference proteome</keyword>
<dbReference type="InterPro" id="IPR040520">
    <property type="entry name" value="Importin_rep_3"/>
</dbReference>
<dbReference type="GO" id="GO:0031267">
    <property type="term" value="F:small GTPase binding"/>
    <property type="evidence" value="ECO:0007669"/>
    <property type="project" value="InterPro"/>
</dbReference>
<reference evidence="8 9" key="1">
    <citation type="submission" date="2016-07" db="EMBL/GenBank/DDBJ databases">
        <title>Pervasive Adenine N6-methylation of Active Genes in Fungi.</title>
        <authorList>
            <consortium name="DOE Joint Genome Institute"/>
            <person name="Mondo S.J."/>
            <person name="Dannebaum R.O."/>
            <person name="Kuo R.C."/>
            <person name="Labutti K."/>
            <person name="Haridas S."/>
            <person name="Kuo A."/>
            <person name="Salamov A."/>
            <person name="Ahrendt S.R."/>
            <person name="Lipzen A."/>
            <person name="Sullivan W."/>
            <person name="Andreopoulos W.B."/>
            <person name="Clum A."/>
            <person name="Lindquist E."/>
            <person name="Daum C."/>
            <person name="Ramamoorthy G.K."/>
            <person name="Gryganskyi A."/>
            <person name="Culley D."/>
            <person name="Magnuson J.K."/>
            <person name="James T.Y."/>
            <person name="O'Malley M.A."/>
            <person name="Stajich J.E."/>
            <person name="Spatafora J.W."/>
            <person name="Visel A."/>
            <person name="Grigoriev I.V."/>
        </authorList>
    </citation>
    <scope>NUCLEOTIDE SEQUENCE [LARGE SCALE GENOMIC DNA]</scope>
    <source>
        <strain evidence="8 9">ATCC 12442</strain>
    </source>
</reference>
<comment type="subcellular location">
    <subcellularLocation>
        <location evidence="1">Nucleus</location>
    </subcellularLocation>
</comment>
<dbReference type="Pfam" id="PF24140">
    <property type="entry name" value="TPR_TNPO3_IPO13_3rd"/>
    <property type="match status" value="1"/>
</dbReference>
<protein>
    <recommendedName>
        <fullName evidence="7">Importin N-terminal domain-containing protein</fullName>
    </recommendedName>
</protein>
<comment type="similarity">
    <text evidence="2">Belongs to the importin beta family.</text>
</comment>
<keyword evidence="5" id="KW-0653">Protein transport</keyword>
<dbReference type="InterPro" id="IPR057942">
    <property type="entry name" value="TPR_TNPO3_IPO13_3rd"/>
</dbReference>
<dbReference type="InterPro" id="IPR016024">
    <property type="entry name" value="ARM-type_fold"/>
</dbReference>
<evidence type="ECO:0000313" key="8">
    <source>
        <dbReference type="EMBL" id="ORX67162.1"/>
    </source>
</evidence>
<evidence type="ECO:0000256" key="3">
    <source>
        <dbReference type="ARBA" id="ARBA00022448"/>
    </source>
</evidence>
<evidence type="ECO:0000259" key="7">
    <source>
        <dbReference type="PROSITE" id="PS50166"/>
    </source>
</evidence>
<dbReference type="STRING" id="61395.A0A1Y1W101"/>